<dbReference type="Pfam" id="PF00483">
    <property type="entry name" value="NTP_transferase"/>
    <property type="match status" value="1"/>
</dbReference>
<dbReference type="SUPFAM" id="SSF53448">
    <property type="entry name" value="Nucleotide-diphospho-sugar transferases"/>
    <property type="match status" value="1"/>
</dbReference>
<dbReference type="InterPro" id="IPR029044">
    <property type="entry name" value="Nucleotide-diphossugar_trans"/>
</dbReference>
<protein>
    <recommendedName>
        <fullName evidence="7">Nucleotidyl transferase domain-containing protein</fullName>
    </recommendedName>
</protein>
<keyword evidence="3" id="KW-0012">Acyltransferase</keyword>
<name>A0A1F5E7G9_9BACT</name>
<evidence type="ECO:0000256" key="2">
    <source>
        <dbReference type="ARBA" id="ARBA00022695"/>
    </source>
</evidence>
<comment type="catalytic activity">
    <reaction evidence="5">
        <text>N-acetyl-alpha-D-glucosamine 1-phosphate + UTP + H(+) = UDP-N-acetyl-alpha-D-glucosamine + diphosphate</text>
        <dbReference type="Rhea" id="RHEA:13509"/>
        <dbReference type="ChEBI" id="CHEBI:15378"/>
        <dbReference type="ChEBI" id="CHEBI:33019"/>
        <dbReference type="ChEBI" id="CHEBI:46398"/>
        <dbReference type="ChEBI" id="CHEBI:57705"/>
        <dbReference type="ChEBI" id="CHEBI:57776"/>
        <dbReference type="EC" id="2.7.7.23"/>
    </reaction>
</comment>
<keyword evidence="1" id="KW-0808">Transferase</keyword>
<comment type="caution">
    <text evidence="8">The sequence shown here is derived from an EMBL/GenBank/DDBJ whole genome shotgun (WGS) entry which is preliminary data.</text>
</comment>
<evidence type="ECO:0000256" key="6">
    <source>
        <dbReference type="ARBA" id="ARBA00049628"/>
    </source>
</evidence>
<dbReference type="InterPro" id="IPR005835">
    <property type="entry name" value="NTP_transferase_dom"/>
</dbReference>
<evidence type="ECO:0000313" key="9">
    <source>
        <dbReference type="Proteomes" id="UP000177006"/>
    </source>
</evidence>
<comment type="catalytic activity">
    <reaction evidence="4">
        <text>alpha-D-glucosamine 1-phosphate + acetyl-CoA = N-acetyl-alpha-D-glucosamine 1-phosphate + CoA + H(+)</text>
        <dbReference type="Rhea" id="RHEA:13725"/>
        <dbReference type="ChEBI" id="CHEBI:15378"/>
        <dbReference type="ChEBI" id="CHEBI:57287"/>
        <dbReference type="ChEBI" id="CHEBI:57288"/>
        <dbReference type="ChEBI" id="CHEBI:57776"/>
        <dbReference type="ChEBI" id="CHEBI:58516"/>
        <dbReference type="EC" id="2.3.1.157"/>
    </reaction>
</comment>
<dbReference type="InterPro" id="IPR050065">
    <property type="entry name" value="GlmU-like"/>
</dbReference>
<evidence type="ECO:0000256" key="4">
    <source>
        <dbReference type="ARBA" id="ARBA00048247"/>
    </source>
</evidence>
<keyword evidence="2" id="KW-0548">Nucleotidyltransferase</keyword>
<dbReference type="Proteomes" id="UP000177006">
    <property type="component" value="Unassembled WGS sequence"/>
</dbReference>
<dbReference type="GO" id="GO:0003977">
    <property type="term" value="F:UDP-N-acetylglucosamine diphosphorylase activity"/>
    <property type="evidence" value="ECO:0007669"/>
    <property type="project" value="UniProtKB-EC"/>
</dbReference>
<evidence type="ECO:0000256" key="1">
    <source>
        <dbReference type="ARBA" id="ARBA00022679"/>
    </source>
</evidence>
<dbReference type="GO" id="GO:0019134">
    <property type="term" value="F:glucosamine-1-phosphate N-acetyltransferase activity"/>
    <property type="evidence" value="ECO:0007669"/>
    <property type="project" value="UniProtKB-EC"/>
</dbReference>
<dbReference type="Gene3D" id="3.90.550.10">
    <property type="entry name" value="Spore Coat Polysaccharide Biosynthesis Protein SpsA, Chain A"/>
    <property type="match status" value="1"/>
</dbReference>
<dbReference type="PANTHER" id="PTHR43584:SF3">
    <property type="entry name" value="BIFUNCTIONAL PROTEIN GLMU"/>
    <property type="match status" value="1"/>
</dbReference>
<accession>A0A1F5E7G9</accession>
<gene>
    <name evidence="8" type="ORF">A2160_02230</name>
</gene>
<organism evidence="8 9">
    <name type="scientific">Candidatus Beckwithbacteria bacterium RBG_13_42_9</name>
    <dbReference type="NCBI Taxonomy" id="1797457"/>
    <lineage>
        <taxon>Bacteria</taxon>
        <taxon>Candidatus Beckwithiibacteriota</taxon>
    </lineage>
</organism>
<evidence type="ECO:0000313" key="8">
    <source>
        <dbReference type="EMBL" id="OGD63291.1"/>
    </source>
</evidence>
<evidence type="ECO:0000256" key="3">
    <source>
        <dbReference type="ARBA" id="ARBA00023315"/>
    </source>
</evidence>
<dbReference type="EMBL" id="MEZK01000010">
    <property type="protein sequence ID" value="OGD63291.1"/>
    <property type="molecule type" value="Genomic_DNA"/>
</dbReference>
<proteinExistence type="predicted"/>
<reference evidence="8 9" key="1">
    <citation type="journal article" date="2016" name="Nat. Commun.">
        <title>Thousands of microbial genomes shed light on interconnected biogeochemical processes in an aquifer system.</title>
        <authorList>
            <person name="Anantharaman K."/>
            <person name="Brown C.T."/>
            <person name="Hug L.A."/>
            <person name="Sharon I."/>
            <person name="Castelle C.J."/>
            <person name="Probst A.J."/>
            <person name="Thomas B.C."/>
            <person name="Singh A."/>
            <person name="Wilkins M.J."/>
            <person name="Karaoz U."/>
            <person name="Brodie E.L."/>
            <person name="Williams K.H."/>
            <person name="Hubbard S.S."/>
            <person name="Banfield J.F."/>
        </authorList>
    </citation>
    <scope>NUCLEOTIDE SEQUENCE [LARGE SCALE GENOMIC DNA]</scope>
</reference>
<dbReference type="PANTHER" id="PTHR43584">
    <property type="entry name" value="NUCLEOTIDYL TRANSFERASE"/>
    <property type="match status" value="1"/>
</dbReference>
<dbReference type="AlphaFoldDB" id="A0A1F5E7G9"/>
<evidence type="ECO:0000259" key="7">
    <source>
        <dbReference type="Pfam" id="PF00483"/>
    </source>
</evidence>
<sequence>MKFSNVAVIVLTAGKGKRMNSKKINKTMLDLAGKPMVTYVIEKLKKLNLAQIIMVVGFAKDSVMAYFKDSVDYAIQRKRLGTGHATRVGLKKLKKGVNLVLVIQGDDSAFYPLSIFKDLIQTTTSKEISFTLLSVIRKEPFGLGRIVRDQKGELKRIVEEKNATDKEREIKEINAGAYCFKREFLKKYLPKIKKNPVSGEYYLPDLVDLALKDGLRIKTVQLGEAYWHGVNTPDQLAEVNQIMKAKIAGK</sequence>
<dbReference type="STRING" id="1797457.A2160_02230"/>
<evidence type="ECO:0000256" key="5">
    <source>
        <dbReference type="ARBA" id="ARBA00048493"/>
    </source>
</evidence>
<feature type="domain" description="Nucleotidyl transferase" evidence="7">
    <location>
        <begin position="8"/>
        <end position="243"/>
    </location>
</feature>
<comment type="function">
    <text evidence="6">Catalyzes the last two sequential reactions in the de novo biosynthetic pathway for UDP-N-acetylglucosamine (UDP-GlcNAc). The C-terminal domain catalyzes the transfer of acetyl group from acetyl coenzyme A to glucosamine-1-phosphate (GlcN-1-P) to produce N-acetylglucosamine-1-phosphate (GlcNAc-1-P), which is converted into UDP-GlcNAc by the transfer of uridine 5-monophosphate (from uridine 5-triphosphate), a reaction catalyzed by the N-terminal domain.</text>
</comment>